<organism>
    <name type="scientific">Branchiostoma floridae</name>
    <name type="common">Florida lancelet</name>
    <name type="synonym">Amphioxus</name>
    <dbReference type="NCBI Taxonomy" id="7739"/>
    <lineage>
        <taxon>Eukaryota</taxon>
        <taxon>Metazoa</taxon>
        <taxon>Chordata</taxon>
        <taxon>Cephalochordata</taxon>
        <taxon>Leptocardii</taxon>
        <taxon>Amphioxiformes</taxon>
        <taxon>Branchiostomatidae</taxon>
        <taxon>Branchiostoma</taxon>
    </lineage>
</organism>
<dbReference type="PANTHER" id="PTHR21229">
    <property type="entry name" value="LUNG SEVEN TRANSMEMBRANE RECEPTOR"/>
    <property type="match status" value="1"/>
</dbReference>
<sequence length="512" mass="60330">MVQHLTRNKRDPESRTISFTVVLMSFLAIMSFLNYSHPPATGRVYINENTWIVQGYNNLNKALQDRSFGFLEGGTVEYNLTCTRPAVLDLWLLSCNTSEAKEYARLTASQLDWDCNALRGLMARDPDNSYCKRDKIKYNESHPNRFHIRRQMKDSRFYTFFLLQCPSHQSKNQSNRRIGCRSELTLLNPDGEHLSSDEIPLPWIFVVLNIMWSTMATLWLINWVKYHRFSNNLHKFITVVPICKIVLVFVVMVRWHQLSKDGIESKPMQTLRYFLESVEDAMLFMAMMVISEGWGVVRYQVRHFRWTVLAAMFVVFAGSRMCVHWVHNYFLAFAVCCVVFVMYRALKWCSYNMEVLRRRQAKTFNYIRRLNLEYKTEITLHDQIHKKFELYNNFRMVSAAFSMLYAIVVTLGTFLSEFTWVQVLTFEVPELLVYLAIGIIFRLQDFGKYDNVEMISHQENYAAVVLPEVLQTGKRLRLMLGHYDQDNKDESKQDRTRSPQRFLQSYLSALAL</sequence>
<evidence type="ECO:0000256" key="2">
    <source>
        <dbReference type="ARBA" id="ARBA00022692"/>
    </source>
</evidence>
<feature type="transmembrane region" description="Helical" evidence="6">
    <location>
        <begin position="281"/>
        <end position="297"/>
    </location>
</feature>
<dbReference type="GO" id="GO:0016020">
    <property type="term" value="C:membrane"/>
    <property type="evidence" value="ECO:0007669"/>
    <property type="project" value="UniProtKB-SubCell"/>
</dbReference>
<reference evidence="8" key="1">
    <citation type="journal article" date="2008" name="Nature">
        <title>The amphioxus genome and the evolution of the chordate karyotype.</title>
        <authorList>
            <consortium name="US DOE Joint Genome Institute (JGI-PGF)"/>
            <person name="Putnam N.H."/>
            <person name="Butts T."/>
            <person name="Ferrier D.E.K."/>
            <person name="Furlong R.F."/>
            <person name="Hellsten U."/>
            <person name="Kawashima T."/>
            <person name="Robinson-Rechavi M."/>
            <person name="Shoguchi E."/>
            <person name="Terry A."/>
            <person name="Yu J.-K."/>
            <person name="Benito-Gutierrez E.L."/>
            <person name="Dubchak I."/>
            <person name="Garcia-Fernandez J."/>
            <person name="Gibson-Brown J.J."/>
            <person name="Grigoriev I.V."/>
            <person name="Horton A.C."/>
            <person name="de Jong P.J."/>
            <person name="Jurka J."/>
            <person name="Kapitonov V.V."/>
            <person name="Kohara Y."/>
            <person name="Kuroki Y."/>
            <person name="Lindquist E."/>
            <person name="Lucas S."/>
            <person name="Osoegawa K."/>
            <person name="Pennacchio L.A."/>
            <person name="Salamov A.A."/>
            <person name="Satou Y."/>
            <person name="Sauka-Spengler T."/>
            <person name="Schmutz J."/>
            <person name="Shin-I T."/>
            <person name="Toyoda A."/>
            <person name="Bronner-Fraser M."/>
            <person name="Fujiyama A."/>
            <person name="Holland L.Z."/>
            <person name="Holland P.W.H."/>
            <person name="Satoh N."/>
            <person name="Rokhsar D.S."/>
        </authorList>
    </citation>
    <scope>NUCLEOTIDE SEQUENCE [LARGE SCALE GENOMIC DNA]</scope>
    <source>
        <strain evidence="8">S238N-H82</strain>
        <tissue evidence="8">Testes</tissue>
    </source>
</reference>
<protein>
    <recommendedName>
        <fullName evidence="7">GOST seven transmembrane domain-containing protein</fullName>
    </recommendedName>
</protein>
<feature type="transmembrane region" description="Helical" evidence="6">
    <location>
        <begin position="203"/>
        <end position="224"/>
    </location>
</feature>
<keyword evidence="4 6" id="KW-1133">Transmembrane helix</keyword>
<evidence type="ECO:0000256" key="4">
    <source>
        <dbReference type="ARBA" id="ARBA00022989"/>
    </source>
</evidence>
<dbReference type="PANTHER" id="PTHR21229:SF84">
    <property type="match status" value="1"/>
</dbReference>
<dbReference type="EMBL" id="GG666484">
    <property type="protein sequence ID" value="EEN64999.1"/>
    <property type="molecule type" value="Genomic_DNA"/>
</dbReference>
<proteinExistence type="predicted"/>
<feature type="domain" description="GOST seven transmembrane" evidence="7">
    <location>
        <begin position="200"/>
        <end position="317"/>
    </location>
</feature>
<dbReference type="InParanoid" id="C3Y3X3"/>
<feature type="transmembrane region" description="Helical" evidence="6">
    <location>
        <begin position="394"/>
        <end position="414"/>
    </location>
</feature>
<keyword evidence="2 6" id="KW-0812">Transmembrane</keyword>
<evidence type="ECO:0000256" key="1">
    <source>
        <dbReference type="ARBA" id="ARBA00004141"/>
    </source>
</evidence>
<name>C3Y3X3_BRAFL</name>
<keyword evidence="3" id="KW-0732">Signal</keyword>
<evidence type="ECO:0000256" key="3">
    <source>
        <dbReference type="ARBA" id="ARBA00022729"/>
    </source>
</evidence>
<feature type="transmembrane region" description="Helical" evidence="6">
    <location>
        <begin position="16"/>
        <end position="35"/>
    </location>
</feature>
<feature type="transmembrane region" description="Helical" evidence="6">
    <location>
        <begin position="329"/>
        <end position="349"/>
    </location>
</feature>
<dbReference type="eggNOG" id="ENOG502S2JD">
    <property type="taxonomic scope" value="Eukaryota"/>
</dbReference>
<evidence type="ECO:0000259" key="7">
    <source>
        <dbReference type="Pfam" id="PF06814"/>
    </source>
</evidence>
<dbReference type="InterPro" id="IPR053937">
    <property type="entry name" value="GOST_TM"/>
</dbReference>
<gene>
    <name evidence="8" type="ORF">BRAFLDRAFT_124004</name>
</gene>
<evidence type="ECO:0000256" key="5">
    <source>
        <dbReference type="ARBA" id="ARBA00023136"/>
    </source>
</evidence>
<dbReference type="InterPro" id="IPR009637">
    <property type="entry name" value="GPR107/GPR108-like"/>
</dbReference>
<feature type="transmembrane region" description="Helical" evidence="6">
    <location>
        <begin position="236"/>
        <end position="255"/>
    </location>
</feature>
<evidence type="ECO:0000256" key="6">
    <source>
        <dbReference type="SAM" id="Phobius"/>
    </source>
</evidence>
<dbReference type="Pfam" id="PF06814">
    <property type="entry name" value="GOST_TM"/>
    <property type="match status" value="1"/>
</dbReference>
<keyword evidence="5 6" id="KW-0472">Membrane</keyword>
<feature type="transmembrane region" description="Helical" evidence="6">
    <location>
        <begin position="420"/>
        <end position="441"/>
    </location>
</feature>
<dbReference type="AlphaFoldDB" id="C3Y3X3"/>
<feature type="transmembrane region" description="Helical" evidence="6">
    <location>
        <begin position="304"/>
        <end position="323"/>
    </location>
</feature>
<evidence type="ECO:0000313" key="8">
    <source>
        <dbReference type="EMBL" id="EEN64999.1"/>
    </source>
</evidence>
<comment type="subcellular location">
    <subcellularLocation>
        <location evidence="1">Membrane</location>
        <topology evidence="1">Multi-pass membrane protein</topology>
    </subcellularLocation>
</comment>
<accession>C3Y3X3</accession>